<name>A0A4Q2RDL0_9HYPH</name>
<evidence type="ECO:0000256" key="1">
    <source>
        <dbReference type="SAM" id="MobiDB-lite"/>
    </source>
</evidence>
<dbReference type="RefSeq" id="WP_129219708.1">
    <property type="nucleotide sequence ID" value="NZ_QYBC01000010.1"/>
</dbReference>
<dbReference type="Proteomes" id="UP000289411">
    <property type="component" value="Unassembled WGS sequence"/>
</dbReference>
<keyword evidence="3" id="KW-1185">Reference proteome</keyword>
<sequence>MGASDGHFEVAAAVGPEASGLDEFASSLDFMSSTARQTLSLSASAAKDHRRRMTTPLKAIR</sequence>
<accession>A0A4Q2RDL0</accession>
<comment type="caution">
    <text evidence="2">The sequence shown here is derived from an EMBL/GenBank/DDBJ whole genome shotgun (WGS) entry which is preliminary data.</text>
</comment>
<proteinExistence type="predicted"/>
<feature type="region of interest" description="Disordered" evidence="1">
    <location>
        <begin position="41"/>
        <end position="61"/>
    </location>
</feature>
<organism evidence="2 3">
    <name type="scientific">Lichenibacterium ramalinae</name>
    <dbReference type="NCBI Taxonomy" id="2316527"/>
    <lineage>
        <taxon>Bacteria</taxon>
        <taxon>Pseudomonadati</taxon>
        <taxon>Pseudomonadota</taxon>
        <taxon>Alphaproteobacteria</taxon>
        <taxon>Hyphomicrobiales</taxon>
        <taxon>Lichenihabitantaceae</taxon>
        <taxon>Lichenibacterium</taxon>
    </lineage>
</organism>
<evidence type="ECO:0000313" key="3">
    <source>
        <dbReference type="Proteomes" id="UP000289411"/>
    </source>
</evidence>
<dbReference type="AlphaFoldDB" id="A0A4Q2RDL0"/>
<gene>
    <name evidence="2" type="ORF">D3272_13415</name>
</gene>
<protein>
    <submittedName>
        <fullName evidence="2">Uncharacterized protein</fullName>
    </submittedName>
</protein>
<dbReference type="EMBL" id="QYBC01000010">
    <property type="protein sequence ID" value="RYB04433.1"/>
    <property type="molecule type" value="Genomic_DNA"/>
</dbReference>
<reference evidence="2 3" key="2">
    <citation type="submission" date="2019-02" db="EMBL/GenBank/DDBJ databases">
        <title>'Lichenibacterium ramalinii' gen. nov. sp. nov., 'Lichenibacterium minor' gen. nov. sp. nov.</title>
        <authorList>
            <person name="Pankratov T."/>
        </authorList>
    </citation>
    <scope>NUCLEOTIDE SEQUENCE [LARGE SCALE GENOMIC DNA]</scope>
    <source>
        <strain evidence="2 3">RmlP001</strain>
    </source>
</reference>
<evidence type="ECO:0000313" key="2">
    <source>
        <dbReference type="EMBL" id="RYB04433.1"/>
    </source>
</evidence>
<reference evidence="2 3" key="1">
    <citation type="submission" date="2018-09" db="EMBL/GenBank/DDBJ databases">
        <authorList>
            <person name="Grouzdev D.S."/>
            <person name="Krutkina M.S."/>
        </authorList>
    </citation>
    <scope>NUCLEOTIDE SEQUENCE [LARGE SCALE GENOMIC DNA]</scope>
    <source>
        <strain evidence="2 3">RmlP001</strain>
    </source>
</reference>